<dbReference type="KEGG" id="gsn:YC6258_03758"/>
<evidence type="ECO:0000313" key="1">
    <source>
        <dbReference type="EMBL" id="AJQ95794.1"/>
    </source>
</evidence>
<keyword evidence="2" id="KW-1185">Reference proteome</keyword>
<evidence type="ECO:0008006" key="3">
    <source>
        <dbReference type="Google" id="ProtNLM"/>
    </source>
</evidence>
<dbReference type="RefSeq" id="WP_044617982.1">
    <property type="nucleotide sequence ID" value="NZ_CP007142.1"/>
</dbReference>
<accession>A0A0C5VZF9</accession>
<dbReference type="HOGENOM" id="CLU_050666_0_1_6"/>
<dbReference type="PATRIC" id="fig|1445510.3.peg.3735"/>
<dbReference type="OrthoDB" id="4119964at2"/>
<dbReference type="EMBL" id="CP007142">
    <property type="protein sequence ID" value="AJQ95794.1"/>
    <property type="molecule type" value="Genomic_DNA"/>
</dbReference>
<protein>
    <recommendedName>
        <fullName evidence="3">DUF2971 domain-containing protein</fullName>
    </recommendedName>
</protein>
<gene>
    <name evidence="1" type="ORF">YC6258_03758</name>
</gene>
<dbReference type="InterPro" id="IPR021352">
    <property type="entry name" value="DUF2971"/>
</dbReference>
<organism evidence="1 2">
    <name type="scientific">Gynuella sunshinyii YC6258</name>
    <dbReference type="NCBI Taxonomy" id="1445510"/>
    <lineage>
        <taxon>Bacteria</taxon>
        <taxon>Pseudomonadati</taxon>
        <taxon>Pseudomonadota</taxon>
        <taxon>Gammaproteobacteria</taxon>
        <taxon>Oceanospirillales</taxon>
        <taxon>Saccharospirillaceae</taxon>
        <taxon>Gynuella</taxon>
    </lineage>
</organism>
<dbReference type="Proteomes" id="UP000032266">
    <property type="component" value="Chromosome"/>
</dbReference>
<dbReference type="Pfam" id="PF11185">
    <property type="entry name" value="DUF2971"/>
    <property type="match status" value="1"/>
</dbReference>
<dbReference type="AlphaFoldDB" id="A0A0C5VZF9"/>
<reference evidence="1 2" key="1">
    <citation type="submission" date="2014-01" db="EMBL/GenBank/DDBJ databases">
        <title>Full genme sequencing of cellulolytic bacterium Gynuella sunshinyii YC6258T gen. nov., sp. nov.</title>
        <authorList>
            <person name="Khan H."/>
            <person name="Chung E.J."/>
            <person name="Chung Y.R."/>
        </authorList>
    </citation>
    <scope>NUCLEOTIDE SEQUENCE [LARGE SCALE GENOMIC DNA]</scope>
    <source>
        <strain evidence="1 2">YC6258</strain>
    </source>
</reference>
<evidence type="ECO:0000313" key="2">
    <source>
        <dbReference type="Proteomes" id="UP000032266"/>
    </source>
</evidence>
<proteinExistence type="predicted"/>
<sequence length="309" mass="35438">MPKKIYRYQPFNALSLDALCHDQLYFSEPNQFNDPLDCKPAVINDSDKSTLRNILIALIEKRVTGEITNSLKAAKVDGEKAQTHAHRQGKQEADNEIRNIAYHATNPDYEVSIEEAECNLLTYAIQAELFKQNNRGVCCLSEEYNNPLLWSHYGDQHKGFCVGYSLDRNPKPKINKVDYGGERTVPTSLIAKAILHQDDQAKGFLDGQMFLRKAKPWQYEKEWRVFDRIGLQDSPLKLEEINFGLRCPDAVIHAVVEALKARDIKFYSMYSVWKTFELDRTDDLGELRASLPRTSRSGIEIFGDPKDNY</sequence>
<name>A0A0C5VZF9_9GAMM</name>
<dbReference type="STRING" id="1445510.YC6258_03758"/>